<keyword evidence="3" id="KW-1185">Reference proteome</keyword>
<protein>
    <recommendedName>
        <fullName evidence="4">Lipoprotein SmpA/OmlA domain-containing protein</fullName>
    </recommendedName>
</protein>
<dbReference type="AlphaFoldDB" id="A0AAV4LGH4"/>
<evidence type="ECO:0000313" key="2">
    <source>
        <dbReference type="EMBL" id="GIM46744.1"/>
    </source>
</evidence>
<sequence>MLEKKKNPIPKWWIWTLAVLIIGATGCSSKQQEPSASTSTNAANQQKDTSDQTKQEPSHQQEQATPSSQNPVKSEVQKKSQPVIDKQIFDRLKHGMTLNEVFSLVGGPGDIVSKSGNPDDPLYTVTYQYKGESPNSYAKLTFRSGKLLDKEQAGLQ</sequence>
<feature type="compositionally biased region" description="Polar residues" evidence="1">
    <location>
        <begin position="60"/>
        <end position="72"/>
    </location>
</feature>
<gene>
    <name evidence="2" type="ORF">DNHGIG_22930</name>
</gene>
<proteinExistence type="predicted"/>
<feature type="region of interest" description="Disordered" evidence="1">
    <location>
        <begin position="28"/>
        <end position="83"/>
    </location>
</feature>
<dbReference type="InterPro" id="IPR024418">
    <property type="entry name" value="DUF3862"/>
</dbReference>
<dbReference type="Gene3D" id="3.10.450.730">
    <property type="entry name" value="BLIP domain"/>
    <property type="match status" value="1"/>
</dbReference>
<name>A0AAV4LGH4_9BACL</name>
<reference evidence="2" key="1">
    <citation type="journal article" date="2023" name="Int. J. Syst. Evol. Microbiol.">
        <title>Collibacillus ludicampi gen. nov., sp. nov., a new soil bacterium of the family Alicyclobacillaceae.</title>
        <authorList>
            <person name="Jojima T."/>
            <person name="Ioku Y."/>
            <person name="Fukuta Y."/>
            <person name="Shirasaka N."/>
            <person name="Matsumura Y."/>
            <person name="Mori M."/>
        </authorList>
    </citation>
    <scope>NUCLEOTIDE SEQUENCE</scope>
    <source>
        <strain evidence="2">TP075</strain>
    </source>
</reference>
<dbReference type="PROSITE" id="PS51257">
    <property type="entry name" value="PROKAR_LIPOPROTEIN"/>
    <property type="match status" value="1"/>
</dbReference>
<evidence type="ECO:0008006" key="4">
    <source>
        <dbReference type="Google" id="ProtNLM"/>
    </source>
</evidence>
<evidence type="ECO:0000313" key="3">
    <source>
        <dbReference type="Proteomes" id="UP001057291"/>
    </source>
</evidence>
<dbReference type="Pfam" id="PF12978">
    <property type="entry name" value="DUF3862"/>
    <property type="match status" value="1"/>
</dbReference>
<feature type="compositionally biased region" description="Polar residues" evidence="1">
    <location>
        <begin position="28"/>
        <end position="47"/>
    </location>
</feature>
<dbReference type="RefSeq" id="WP_282199806.1">
    <property type="nucleotide sequence ID" value="NZ_BOQE01000001.1"/>
</dbReference>
<organism evidence="2 3">
    <name type="scientific">Collibacillus ludicampi</name>
    <dbReference type="NCBI Taxonomy" id="2771369"/>
    <lineage>
        <taxon>Bacteria</taxon>
        <taxon>Bacillati</taxon>
        <taxon>Bacillota</taxon>
        <taxon>Bacilli</taxon>
        <taxon>Bacillales</taxon>
        <taxon>Alicyclobacillaceae</taxon>
        <taxon>Collibacillus</taxon>
    </lineage>
</organism>
<dbReference type="EMBL" id="BOQE01000001">
    <property type="protein sequence ID" value="GIM46744.1"/>
    <property type="molecule type" value="Genomic_DNA"/>
</dbReference>
<evidence type="ECO:0000256" key="1">
    <source>
        <dbReference type="SAM" id="MobiDB-lite"/>
    </source>
</evidence>
<comment type="caution">
    <text evidence="2">The sequence shown here is derived from an EMBL/GenBank/DDBJ whole genome shotgun (WGS) entry which is preliminary data.</text>
</comment>
<feature type="compositionally biased region" description="Basic and acidic residues" evidence="1">
    <location>
        <begin position="48"/>
        <end position="59"/>
    </location>
</feature>
<dbReference type="Proteomes" id="UP001057291">
    <property type="component" value="Unassembled WGS sequence"/>
</dbReference>
<accession>A0AAV4LGH4</accession>